<evidence type="ECO:0000259" key="6">
    <source>
        <dbReference type="PROSITE" id="PS50600"/>
    </source>
</evidence>
<protein>
    <recommendedName>
        <fullName evidence="6">Ubiquitin-like protease family profile domain-containing protein</fullName>
    </recommendedName>
</protein>
<accession>A0ABU6RSX6</accession>
<keyword evidence="8" id="KW-1185">Reference proteome</keyword>
<dbReference type="EMBL" id="JASCZI010031487">
    <property type="protein sequence ID" value="MED6126873.1"/>
    <property type="molecule type" value="Genomic_DNA"/>
</dbReference>
<gene>
    <name evidence="7" type="ORF">PIB30_082671</name>
</gene>
<reference evidence="7 8" key="1">
    <citation type="journal article" date="2023" name="Plants (Basel)">
        <title>Bridging the Gap: Combining Genomics and Transcriptomics Approaches to Understand Stylosanthes scabra, an Orphan Legume from the Brazilian Caatinga.</title>
        <authorList>
            <person name="Ferreira-Neto J.R.C."/>
            <person name="da Silva M.D."/>
            <person name="Binneck E."/>
            <person name="de Melo N.F."/>
            <person name="da Silva R.H."/>
            <person name="de Melo A.L.T.M."/>
            <person name="Pandolfi V."/>
            <person name="Bustamante F.O."/>
            <person name="Brasileiro-Vidal A.C."/>
            <person name="Benko-Iseppon A.M."/>
        </authorList>
    </citation>
    <scope>NUCLEOTIDE SEQUENCE [LARGE SCALE GENOMIC DNA]</scope>
    <source>
        <tissue evidence="7">Leaves</tissue>
    </source>
</reference>
<evidence type="ECO:0000256" key="2">
    <source>
        <dbReference type="ARBA" id="ARBA00022670"/>
    </source>
</evidence>
<keyword evidence="3" id="KW-0378">Hydrolase</keyword>
<dbReference type="Gene3D" id="3.40.395.10">
    <property type="entry name" value="Adenoviral Proteinase, Chain A"/>
    <property type="match status" value="1"/>
</dbReference>
<name>A0ABU6RSX6_9FABA</name>
<comment type="caution">
    <text evidence="7">The sequence shown here is derived from an EMBL/GenBank/DDBJ whole genome shotgun (WGS) entry which is preliminary data.</text>
</comment>
<sequence>EFDNQNEADDDQEERVQNKSPMTSSQVERELNNIWPTMVIDEEVILKADEDARQYFASKKKQNVIYAEYHDVPSFSLGFSQEFNTPTPSPDGSASEDVEALDIPPIREILPEDIVINIEQDPSTIRSLKPLTLEQENRIYQWVMKTTKANGVQEEVIALFRGYGNFFLSRAEIRFLRPKGWIDDKIINWKCKEYNYSSLPRFLEDFYCVKVGIMNTIITDKNLDAYHKGGTYVGMHPKLGEDGKHFDRDKAANRKWWLLPICNRLHWYLYAFNLEKKELMVLDSMHDHPLDELRRSLDKYVGRLIEDMLKIVIPTFDHKGVGFPSRYTQVPKQPNNHDYGIYVIKFMVEWTENFILTAYTN</sequence>
<dbReference type="InterPro" id="IPR038765">
    <property type="entry name" value="Papain-like_cys_pep_sf"/>
</dbReference>
<dbReference type="Proteomes" id="UP001341840">
    <property type="component" value="Unassembled WGS sequence"/>
</dbReference>
<proteinExistence type="inferred from homology"/>
<evidence type="ECO:0000256" key="4">
    <source>
        <dbReference type="ARBA" id="ARBA00022807"/>
    </source>
</evidence>
<feature type="region of interest" description="Disordered" evidence="5">
    <location>
        <begin position="1"/>
        <end position="32"/>
    </location>
</feature>
<dbReference type="PANTHER" id="PTHR12606:SF136">
    <property type="entry name" value="ULP1 PROTEASE FAMILY PROTEIN"/>
    <property type="match status" value="1"/>
</dbReference>
<keyword evidence="4" id="KW-0788">Thiol protease</keyword>
<organism evidence="7 8">
    <name type="scientific">Stylosanthes scabra</name>
    <dbReference type="NCBI Taxonomy" id="79078"/>
    <lineage>
        <taxon>Eukaryota</taxon>
        <taxon>Viridiplantae</taxon>
        <taxon>Streptophyta</taxon>
        <taxon>Embryophyta</taxon>
        <taxon>Tracheophyta</taxon>
        <taxon>Spermatophyta</taxon>
        <taxon>Magnoliopsida</taxon>
        <taxon>eudicotyledons</taxon>
        <taxon>Gunneridae</taxon>
        <taxon>Pentapetalae</taxon>
        <taxon>rosids</taxon>
        <taxon>fabids</taxon>
        <taxon>Fabales</taxon>
        <taxon>Fabaceae</taxon>
        <taxon>Papilionoideae</taxon>
        <taxon>50 kb inversion clade</taxon>
        <taxon>dalbergioids sensu lato</taxon>
        <taxon>Dalbergieae</taxon>
        <taxon>Pterocarpus clade</taxon>
        <taxon>Stylosanthes</taxon>
    </lineage>
</organism>
<dbReference type="SUPFAM" id="SSF54001">
    <property type="entry name" value="Cysteine proteinases"/>
    <property type="match status" value="1"/>
</dbReference>
<dbReference type="PROSITE" id="PS50600">
    <property type="entry name" value="ULP_PROTEASE"/>
    <property type="match status" value="1"/>
</dbReference>
<keyword evidence="2" id="KW-0645">Protease</keyword>
<comment type="similarity">
    <text evidence="1">Belongs to the peptidase C48 family.</text>
</comment>
<dbReference type="InterPro" id="IPR003653">
    <property type="entry name" value="Peptidase_C48_C"/>
</dbReference>
<feature type="domain" description="Ubiquitin-like protease family profile" evidence="6">
    <location>
        <begin position="166"/>
        <end position="350"/>
    </location>
</feature>
<evidence type="ECO:0000256" key="3">
    <source>
        <dbReference type="ARBA" id="ARBA00022801"/>
    </source>
</evidence>
<feature type="non-terminal residue" evidence="7">
    <location>
        <position position="1"/>
    </location>
</feature>
<dbReference type="Pfam" id="PF02902">
    <property type="entry name" value="Peptidase_C48"/>
    <property type="match status" value="1"/>
</dbReference>
<evidence type="ECO:0000256" key="5">
    <source>
        <dbReference type="SAM" id="MobiDB-lite"/>
    </source>
</evidence>
<feature type="compositionally biased region" description="Acidic residues" evidence="5">
    <location>
        <begin position="1"/>
        <end position="13"/>
    </location>
</feature>
<evidence type="ECO:0000256" key="1">
    <source>
        <dbReference type="ARBA" id="ARBA00005234"/>
    </source>
</evidence>
<dbReference type="PANTHER" id="PTHR12606">
    <property type="entry name" value="SENTRIN/SUMO-SPECIFIC PROTEASE"/>
    <property type="match status" value="1"/>
</dbReference>
<evidence type="ECO:0000313" key="7">
    <source>
        <dbReference type="EMBL" id="MED6126873.1"/>
    </source>
</evidence>
<evidence type="ECO:0000313" key="8">
    <source>
        <dbReference type="Proteomes" id="UP001341840"/>
    </source>
</evidence>